<dbReference type="Proteomes" id="UP000321513">
    <property type="component" value="Unassembled WGS sequence"/>
</dbReference>
<dbReference type="SMART" id="SM00852">
    <property type="entry name" value="MoCF_biosynth"/>
    <property type="match status" value="1"/>
</dbReference>
<dbReference type="PANTHER" id="PTHR13939">
    <property type="entry name" value="NICOTINAMIDE-NUCLEOTIDE AMIDOHYDROLASE PNCC"/>
    <property type="match status" value="1"/>
</dbReference>
<dbReference type="SUPFAM" id="SSF142433">
    <property type="entry name" value="CinA-like"/>
    <property type="match status" value="1"/>
</dbReference>
<dbReference type="InterPro" id="IPR050101">
    <property type="entry name" value="CinA"/>
</dbReference>
<dbReference type="InterPro" id="IPR036425">
    <property type="entry name" value="MoaB/Mog-like_dom_sf"/>
</dbReference>
<dbReference type="SUPFAM" id="SSF53218">
    <property type="entry name" value="Molybdenum cofactor biosynthesis proteins"/>
    <property type="match status" value="1"/>
</dbReference>
<feature type="domain" description="MoaB/Mog" evidence="2">
    <location>
        <begin position="9"/>
        <end position="176"/>
    </location>
</feature>
<dbReference type="HAMAP" id="MF_00226_B">
    <property type="entry name" value="CinA_B"/>
    <property type="match status" value="1"/>
</dbReference>
<dbReference type="NCBIfam" id="NF001813">
    <property type="entry name" value="PRK00549.1"/>
    <property type="match status" value="1"/>
</dbReference>
<dbReference type="NCBIfam" id="TIGR00200">
    <property type="entry name" value="cinA_nterm"/>
    <property type="match status" value="1"/>
</dbReference>
<dbReference type="InterPro" id="IPR008136">
    <property type="entry name" value="CinA_C"/>
</dbReference>
<dbReference type="InterPro" id="IPR036653">
    <property type="entry name" value="CinA-like_C"/>
</dbReference>
<protein>
    <recommendedName>
        <fullName evidence="1">CinA-like protein</fullName>
    </recommendedName>
</protein>
<sequence length="424" mass="46536">MSNKRVYASIITIGDELLIGQTIDTNSAWMAQELNKLGIWVKRRVAVGDVWDEIWNALDQESKQSQVILITGGLGPTADDITKPLLNEYFGGKLVVDQAALQNVKDIFEKYIKRTMLDVNLKQAEVPDVCTVIQNKRGTAPGMWFEKDGKVFISMPGVPNEMKGMMTDFVLPRLPKMFSLPAVVHRTLLTAGIGESYIADRIKDFEAALPGYIKLAYLPNFGMVRLRLTATGENESEITAEIDRLFVDLQSQLEDVMVINEDKNLEEAIGLMLAKHGKTLATAESCTGGYISHLITSVPGSSKYFKGGVVSYDNTVKENVLGVDADTLDNHGAVSEETVFEMATAAKELIKTDYALAVSGIMGPGGGTEEKPVGTVWVAVAAKSGTVTKRFQTRYDRHRNIEVTAINALNLLRQTILNDLKTIS</sequence>
<dbReference type="InterPro" id="IPR001453">
    <property type="entry name" value="MoaB/Mog_dom"/>
</dbReference>
<evidence type="ECO:0000256" key="1">
    <source>
        <dbReference type="HAMAP-Rule" id="MF_00226"/>
    </source>
</evidence>
<dbReference type="Gene3D" id="3.90.950.20">
    <property type="entry name" value="CinA-like"/>
    <property type="match status" value="1"/>
</dbReference>
<dbReference type="Pfam" id="PF00994">
    <property type="entry name" value="MoCF_biosynth"/>
    <property type="match status" value="1"/>
</dbReference>
<dbReference type="Pfam" id="PF02464">
    <property type="entry name" value="CinA"/>
    <property type="match status" value="1"/>
</dbReference>
<dbReference type="RefSeq" id="WP_147204323.1">
    <property type="nucleotide sequence ID" value="NZ_BJYT01000009.1"/>
</dbReference>
<proteinExistence type="inferred from homology"/>
<accession>A0A512BE27</accession>
<evidence type="ECO:0000259" key="2">
    <source>
        <dbReference type="SMART" id="SM00852"/>
    </source>
</evidence>
<dbReference type="NCBIfam" id="TIGR00199">
    <property type="entry name" value="PncC_domain"/>
    <property type="match status" value="1"/>
</dbReference>
<comment type="similarity">
    <text evidence="1">Belongs to the CinA family.</text>
</comment>
<dbReference type="OrthoDB" id="9801454at2"/>
<gene>
    <name evidence="3" type="ORF">SAE01_27140</name>
</gene>
<dbReference type="Pfam" id="PF18146">
    <property type="entry name" value="CinA_KH"/>
    <property type="match status" value="1"/>
</dbReference>
<evidence type="ECO:0000313" key="3">
    <source>
        <dbReference type="EMBL" id="GEO10218.1"/>
    </source>
</evidence>
<comment type="caution">
    <text evidence="3">The sequence shown here is derived from an EMBL/GenBank/DDBJ whole genome shotgun (WGS) entry which is preliminary data.</text>
</comment>
<dbReference type="CDD" id="cd00885">
    <property type="entry name" value="cinA"/>
    <property type="match status" value="1"/>
</dbReference>
<organism evidence="3 4">
    <name type="scientific">Segetibacter aerophilus</name>
    <dbReference type="NCBI Taxonomy" id="670293"/>
    <lineage>
        <taxon>Bacteria</taxon>
        <taxon>Pseudomonadati</taxon>
        <taxon>Bacteroidota</taxon>
        <taxon>Chitinophagia</taxon>
        <taxon>Chitinophagales</taxon>
        <taxon>Chitinophagaceae</taxon>
        <taxon>Segetibacter</taxon>
    </lineage>
</organism>
<dbReference type="AlphaFoldDB" id="A0A512BE27"/>
<name>A0A512BE27_9BACT</name>
<keyword evidence="4" id="KW-1185">Reference proteome</keyword>
<reference evidence="3 4" key="1">
    <citation type="submission" date="2019-07" db="EMBL/GenBank/DDBJ databases">
        <title>Whole genome shotgun sequence of Segetibacter aerophilus NBRC 106135.</title>
        <authorList>
            <person name="Hosoyama A."/>
            <person name="Uohara A."/>
            <person name="Ohji S."/>
            <person name="Ichikawa N."/>
        </authorList>
    </citation>
    <scope>NUCLEOTIDE SEQUENCE [LARGE SCALE GENOMIC DNA]</scope>
    <source>
        <strain evidence="3 4">NBRC 106135</strain>
    </source>
</reference>
<dbReference type="Gene3D" id="3.40.980.10">
    <property type="entry name" value="MoaB/Mog-like domain"/>
    <property type="match status" value="1"/>
</dbReference>
<dbReference type="InterPro" id="IPR008135">
    <property type="entry name" value="Competence-induced_CinA"/>
</dbReference>
<dbReference type="PIRSF" id="PIRSF006728">
    <property type="entry name" value="CinA"/>
    <property type="match status" value="1"/>
</dbReference>
<evidence type="ECO:0000313" key="4">
    <source>
        <dbReference type="Proteomes" id="UP000321513"/>
    </source>
</evidence>
<dbReference type="EMBL" id="BJYT01000009">
    <property type="protein sequence ID" value="GEO10218.1"/>
    <property type="molecule type" value="Genomic_DNA"/>
</dbReference>
<dbReference type="InterPro" id="IPR041424">
    <property type="entry name" value="CinA_KH"/>
</dbReference>
<dbReference type="PANTHER" id="PTHR13939:SF0">
    <property type="entry name" value="NMN AMIDOHYDROLASE-LIKE PROTEIN YFAY"/>
    <property type="match status" value="1"/>
</dbReference>